<feature type="signal peptide" evidence="2">
    <location>
        <begin position="1"/>
        <end position="23"/>
    </location>
</feature>
<evidence type="ECO:0000256" key="2">
    <source>
        <dbReference type="SAM" id="SignalP"/>
    </source>
</evidence>
<keyword evidence="4" id="KW-1185">Reference proteome</keyword>
<dbReference type="Proteomes" id="UP000796761">
    <property type="component" value="Unassembled WGS sequence"/>
</dbReference>
<protein>
    <submittedName>
        <fullName evidence="3">Uncharacterized protein</fullName>
    </submittedName>
</protein>
<dbReference type="AlphaFoldDB" id="A0A8K1GBL6"/>
<evidence type="ECO:0000256" key="1">
    <source>
        <dbReference type="SAM" id="Phobius"/>
    </source>
</evidence>
<dbReference type="EMBL" id="SWJQ01000375">
    <property type="protein sequence ID" value="TRZ15268.1"/>
    <property type="molecule type" value="Genomic_DNA"/>
</dbReference>
<sequence length="162" mass="17510">MALVYRLFPCLLILLMVLHPRAAIDAPQKSQEAADSLADSLAAWQKDGLEPLDEPGLYVKAGGLRNSPVITHTHNPSEMAGETTKEDSNGHEHVESIFCQGAGCMIGIVIVLVAAPAAMLMGSLAICWWCERKRSSDIKANNLSSGRLVSKRLIKTPAHEPK</sequence>
<evidence type="ECO:0000313" key="4">
    <source>
        <dbReference type="Proteomes" id="UP000796761"/>
    </source>
</evidence>
<feature type="chain" id="PRO_5035445165" evidence="2">
    <location>
        <begin position="24"/>
        <end position="162"/>
    </location>
</feature>
<evidence type="ECO:0000313" key="3">
    <source>
        <dbReference type="EMBL" id="TRZ15268.1"/>
    </source>
</evidence>
<keyword evidence="2" id="KW-0732">Signal</keyword>
<accession>A0A8K1GBL6</accession>
<organism evidence="3 4">
    <name type="scientific">Zosterops borbonicus</name>
    <dbReference type="NCBI Taxonomy" id="364589"/>
    <lineage>
        <taxon>Eukaryota</taxon>
        <taxon>Metazoa</taxon>
        <taxon>Chordata</taxon>
        <taxon>Craniata</taxon>
        <taxon>Vertebrata</taxon>
        <taxon>Euteleostomi</taxon>
        <taxon>Archelosauria</taxon>
        <taxon>Archosauria</taxon>
        <taxon>Dinosauria</taxon>
        <taxon>Saurischia</taxon>
        <taxon>Theropoda</taxon>
        <taxon>Coelurosauria</taxon>
        <taxon>Aves</taxon>
        <taxon>Neognathae</taxon>
        <taxon>Neoaves</taxon>
        <taxon>Telluraves</taxon>
        <taxon>Australaves</taxon>
        <taxon>Passeriformes</taxon>
        <taxon>Sylvioidea</taxon>
        <taxon>Zosteropidae</taxon>
        <taxon>Zosterops</taxon>
    </lineage>
</organism>
<feature type="transmembrane region" description="Helical" evidence="1">
    <location>
        <begin position="105"/>
        <end position="129"/>
    </location>
</feature>
<proteinExistence type="predicted"/>
<dbReference type="OrthoDB" id="9216636at2759"/>
<reference evidence="3" key="1">
    <citation type="submission" date="2019-04" db="EMBL/GenBank/DDBJ databases">
        <title>Genome assembly of Zosterops borbonicus 15179.</title>
        <authorList>
            <person name="Leroy T."/>
            <person name="Anselmetti Y."/>
            <person name="Tilak M.-K."/>
            <person name="Nabholz B."/>
        </authorList>
    </citation>
    <scope>NUCLEOTIDE SEQUENCE</scope>
    <source>
        <strain evidence="3">HGM_15179</strain>
        <tissue evidence="3">Muscle</tissue>
    </source>
</reference>
<comment type="caution">
    <text evidence="3">The sequence shown here is derived from an EMBL/GenBank/DDBJ whole genome shotgun (WGS) entry which is preliminary data.</text>
</comment>
<gene>
    <name evidence="3" type="ORF">HGM15179_011841</name>
</gene>
<name>A0A8K1GBL6_9PASS</name>
<keyword evidence="1" id="KW-0472">Membrane</keyword>
<keyword evidence="1" id="KW-0812">Transmembrane</keyword>
<keyword evidence="1" id="KW-1133">Transmembrane helix</keyword>